<evidence type="ECO:0000256" key="4">
    <source>
        <dbReference type="SAM" id="MobiDB-lite"/>
    </source>
</evidence>
<dbReference type="InterPro" id="IPR051284">
    <property type="entry name" value="ZnF_MYMT-QRICH1"/>
</dbReference>
<accession>A0ABV0N8P9</accession>
<organism evidence="6 7">
    <name type="scientific">Goodea atripinnis</name>
    <dbReference type="NCBI Taxonomy" id="208336"/>
    <lineage>
        <taxon>Eukaryota</taxon>
        <taxon>Metazoa</taxon>
        <taxon>Chordata</taxon>
        <taxon>Craniata</taxon>
        <taxon>Vertebrata</taxon>
        <taxon>Euteleostomi</taxon>
        <taxon>Actinopterygii</taxon>
        <taxon>Neopterygii</taxon>
        <taxon>Teleostei</taxon>
        <taxon>Neoteleostei</taxon>
        <taxon>Acanthomorphata</taxon>
        <taxon>Ovalentaria</taxon>
        <taxon>Atherinomorphae</taxon>
        <taxon>Cyprinodontiformes</taxon>
        <taxon>Goodeidae</taxon>
        <taxon>Goodea</taxon>
    </lineage>
</organism>
<dbReference type="InterPro" id="IPR021893">
    <property type="entry name" value="ZMYM2-like_C"/>
</dbReference>
<feature type="domain" description="ZMYM2-like/QRICH1 C-terminal" evidence="5">
    <location>
        <begin position="65"/>
        <end position="109"/>
    </location>
</feature>
<reference evidence="6 7" key="1">
    <citation type="submission" date="2021-06" db="EMBL/GenBank/DDBJ databases">
        <authorList>
            <person name="Palmer J.M."/>
        </authorList>
    </citation>
    <scope>NUCLEOTIDE SEQUENCE [LARGE SCALE GENOMIC DNA]</scope>
    <source>
        <strain evidence="6 7">GA_2019</strain>
        <tissue evidence="6">Muscle</tissue>
    </source>
</reference>
<evidence type="ECO:0000256" key="3">
    <source>
        <dbReference type="ARBA" id="ARBA00022843"/>
    </source>
</evidence>
<keyword evidence="7" id="KW-1185">Reference proteome</keyword>
<evidence type="ECO:0000256" key="1">
    <source>
        <dbReference type="ARBA" id="ARBA00022499"/>
    </source>
</evidence>
<evidence type="ECO:0000313" key="6">
    <source>
        <dbReference type="EMBL" id="MEQ2167765.1"/>
    </source>
</evidence>
<keyword evidence="2" id="KW-0597">Phosphoprotein</keyword>
<protein>
    <recommendedName>
        <fullName evidence="5">ZMYM2-like/QRICH1 C-terminal domain-containing protein</fullName>
    </recommendedName>
</protein>
<dbReference type="PANTHER" id="PTHR45736">
    <property type="entry name" value="ZINC FINGER MYM-TYPE PROTEIN"/>
    <property type="match status" value="1"/>
</dbReference>
<dbReference type="Proteomes" id="UP001476798">
    <property type="component" value="Unassembled WGS sequence"/>
</dbReference>
<keyword evidence="3" id="KW-0832">Ubl conjugation</keyword>
<dbReference type="PANTHER" id="PTHR45736:SF8">
    <property type="entry name" value="TRANSCRIPTIONAL REGULATOR QRICH1"/>
    <property type="match status" value="1"/>
</dbReference>
<evidence type="ECO:0000256" key="2">
    <source>
        <dbReference type="ARBA" id="ARBA00022553"/>
    </source>
</evidence>
<name>A0ABV0N8P9_9TELE</name>
<comment type="caution">
    <text evidence="6">The sequence shown here is derived from an EMBL/GenBank/DDBJ whole genome shotgun (WGS) entry which is preliminary data.</text>
</comment>
<proteinExistence type="predicted"/>
<dbReference type="EMBL" id="JAHRIO010030352">
    <property type="protein sequence ID" value="MEQ2167765.1"/>
    <property type="molecule type" value="Genomic_DNA"/>
</dbReference>
<evidence type="ECO:0000259" key="5">
    <source>
        <dbReference type="Pfam" id="PF12012"/>
    </source>
</evidence>
<dbReference type="Pfam" id="PF12012">
    <property type="entry name" value="DUF3504"/>
    <property type="match status" value="1"/>
</dbReference>
<feature type="region of interest" description="Disordered" evidence="4">
    <location>
        <begin position="46"/>
        <end position="67"/>
    </location>
</feature>
<evidence type="ECO:0000313" key="7">
    <source>
        <dbReference type="Proteomes" id="UP001476798"/>
    </source>
</evidence>
<sequence>MVPLTSCISLSLFPAVPDMLFPVMYFHLQTVEQHLKLAFSKVLRHTRKSPNNPKDKSTSIRYLNPQSAKGRNDTFYLTPEPVVAPNSPIWYSTQPIPREHLGQMLARILVVREIQEALNMTESVH</sequence>
<keyword evidence="1" id="KW-1017">Isopeptide bond</keyword>
<gene>
    <name evidence="6" type="ORF">GOODEAATRI_007335</name>
</gene>